<dbReference type="PANTHER" id="PTHR30505:SF0">
    <property type="entry name" value="FRUCTOSE-LIKE PTS SYSTEM EIIBC COMPONENT-RELATED"/>
    <property type="match status" value="1"/>
</dbReference>
<dbReference type="PANTHER" id="PTHR30505">
    <property type="entry name" value="FRUCTOSE-LIKE PERMEASE"/>
    <property type="match status" value="1"/>
</dbReference>
<evidence type="ECO:0000313" key="5">
    <source>
        <dbReference type="EMBL" id="VFS27848.1"/>
    </source>
</evidence>
<accession>A0A484XVK5</accession>
<evidence type="ECO:0000256" key="1">
    <source>
        <dbReference type="ARBA" id="ARBA00022448"/>
    </source>
</evidence>
<keyword evidence="4" id="KW-0472">Membrane</keyword>
<organism evidence="5 6">
    <name type="scientific">Enterobacter cancerogenus</name>
    <dbReference type="NCBI Taxonomy" id="69218"/>
    <lineage>
        <taxon>Bacteria</taxon>
        <taxon>Pseudomonadati</taxon>
        <taxon>Pseudomonadota</taxon>
        <taxon>Gammaproteobacteria</taxon>
        <taxon>Enterobacterales</taxon>
        <taxon>Enterobacteriaceae</taxon>
        <taxon>Enterobacter</taxon>
        <taxon>Enterobacter cloacae complex</taxon>
    </lineage>
</organism>
<sequence length="96" mass="10452">MFSREEKTVGSTSLLLGLIGISEGAIPFILKNPRLIPVFMIGAVSGALLAIALEVKQTLPLPRHLGMAAGHERGRLSCERVRGRADLRVRRALRQP</sequence>
<protein>
    <submittedName>
        <fullName evidence="5">PTS system fructose-specific transporter subunits IIABC</fullName>
    </submittedName>
</protein>
<keyword evidence="1" id="KW-0813">Transport</keyword>
<keyword evidence="3" id="KW-0598">Phosphotransferase system</keyword>
<dbReference type="GO" id="GO:0005886">
    <property type="term" value="C:plasma membrane"/>
    <property type="evidence" value="ECO:0007669"/>
    <property type="project" value="TreeGrafter"/>
</dbReference>
<proteinExistence type="predicted"/>
<feature type="transmembrane region" description="Helical" evidence="4">
    <location>
        <begin position="34"/>
        <end position="53"/>
    </location>
</feature>
<dbReference type="GO" id="GO:0090563">
    <property type="term" value="F:protein-phosphocysteine-sugar phosphotransferase activity"/>
    <property type="evidence" value="ECO:0007669"/>
    <property type="project" value="TreeGrafter"/>
</dbReference>
<dbReference type="Proteomes" id="UP000351155">
    <property type="component" value="Unassembled WGS sequence"/>
</dbReference>
<dbReference type="GO" id="GO:0009401">
    <property type="term" value="P:phosphoenolpyruvate-dependent sugar phosphotransferase system"/>
    <property type="evidence" value="ECO:0007669"/>
    <property type="project" value="UniProtKB-KW"/>
</dbReference>
<dbReference type="AlphaFoldDB" id="A0A484XVK5"/>
<keyword evidence="2" id="KW-0762">Sugar transport</keyword>
<dbReference type="InterPro" id="IPR050864">
    <property type="entry name" value="Bacterial_PTS_Sugar_Transport"/>
</dbReference>
<name>A0A484XVK5_9ENTR</name>
<gene>
    <name evidence="5" type="primary">fryC_3</name>
    <name evidence="5" type="ORF">NCTC12126_02877</name>
</gene>
<evidence type="ECO:0000256" key="3">
    <source>
        <dbReference type="ARBA" id="ARBA00022683"/>
    </source>
</evidence>
<dbReference type="EMBL" id="CAADIW010000022">
    <property type="protein sequence ID" value="VFS27848.1"/>
    <property type="molecule type" value="Genomic_DNA"/>
</dbReference>
<evidence type="ECO:0000256" key="2">
    <source>
        <dbReference type="ARBA" id="ARBA00022597"/>
    </source>
</evidence>
<evidence type="ECO:0000256" key="4">
    <source>
        <dbReference type="SAM" id="Phobius"/>
    </source>
</evidence>
<keyword evidence="4" id="KW-0812">Transmembrane</keyword>
<reference evidence="5 6" key="1">
    <citation type="submission" date="2019-03" db="EMBL/GenBank/DDBJ databases">
        <authorList>
            <consortium name="Pathogen Informatics"/>
        </authorList>
    </citation>
    <scope>NUCLEOTIDE SEQUENCE [LARGE SCALE GENOMIC DNA]</scope>
    <source>
        <strain evidence="5 6">NCTC12126</strain>
    </source>
</reference>
<keyword evidence="4" id="KW-1133">Transmembrane helix</keyword>
<evidence type="ECO:0000313" key="6">
    <source>
        <dbReference type="Proteomes" id="UP000351155"/>
    </source>
</evidence>